<protein>
    <submittedName>
        <fullName evidence="9">M23 family metallopeptidase</fullName>
    </submittedName>
</protein>
<organism evidence="9 10">
    <name type="scientific">Ramlibacter pallidus</name>
    <dbReference type="NCBI Taxonomy" id="2780087"/>
    <lineage>
        <taxon>Bacteria</taxon>
        <taxon>Pseudomonadati</taxon>
        <taxon>Pseudomonadota</taxon>
        <taxon>Betaproteobacteria</taxon>
        <taxon>Burkholderiales</taxon>
        <taxon>Comamonadaceae</taxon>
        <taxon>Ramlibacter</taxon>
    </lineage>
</organism>
<evidence type="ECO:0000256" key="1">
    <source>
        <dbReference type="ARBA" id="ARBA00001947"/>
    </source>
</evidence>
<evidence type="ECO:0000256" key="3">
    <source>
        <dbReference type="ARBA" id="ARBA00022723"/>
    </source>
</evidence>
<keyword evidence="3" id="KW-0479">Metal-binding</keyword>
<keyword evidence="6" id="KW-0482">Metalloprotease</keyword>
<evidence type="ECO:0000256" key="5">
    <source>
        <dbReference type="ARBA" id="ARBA00022833"/>
    </source>
</evidence>
<dbReference type="Proteomes" id="UP000806285">
    <property type="component" value="Unassembled WGS sequence"/>
</dbReference>
<keyword evidence="4" id="KW-0378">Hydrolase</keyword>
<feature type="compositionally biased region" description="Low complexity" evidence="7">
    <location>
        <begin position="33"/>
        <end position="72"/>
    </location>
</feature>
<dbReference type="InterPro" id="IPR050570">
    <property type="entry name" value="Cell_wall_metabolism_enzyme"/>
</dbReference>
<evidence type="ECO:0000313" key="9">
    <source>
        <dbReference type="EMBL" id="MBE7367870.1"/>
    </source>
</evidence>
<dbReference type="InterPro" id="IPR011055">
    <property type="entry name" value="Dup_hybrid_motif"/>
</dbReference>
<comment type="caution">
    <text evidence="9">The sequence shown here is derived from an EMBL/GenBank/DDBJ whole genome shotgun (WGS) entry which is preliminary data.</text>
</comment>
<dbReference type="Pfam" id="PF01551">
    <property type="entry name" value="Peptidase_M23"/>
    <property type="match status" value="1"/>
</dbReference>
<evidence type="ECO:0000256" key="7">
    <source>
        <dbReference type="SAM" id="MobiDB-lite"/>
    </source>
</evidence>
<dbReference type="InterPro" id="IPR016047">
    <property type="entry name" value="M23ase_b-sheet_dom"/>
</dbReference>
<gene>
    <name evidence="9" type="ORF">IM787_09845</name>
</gene>
<feature type="domain" description="M23ase beta-sheet core" evidence="8">
    <location>
        <begin position="119"/>
        <end position="226"/>
    </location>
</feature>
<keyword evidence="2" id="KW-0645">Protease</keyword>
<dbReference type="SUPFAM" id="SSF51261">
    <property type="entry name" value="Duplicated hybrid motif"/>
    <property type="match status" value="1"/>
</dbReference>
<feature type="compositionally biased region" description="Low complexity" evidence="7">
    <location>
        <begin position="15"/>
        <end position="24"/>
    </location>
</feature>
<dbReference type="Gene3D" id="2.70.70.10">
    <property type="entry name" value="Glucose Permease (Domain IIA)"/>
    <property type="match status" value="1"/>
</dbReference>
<evidence type="ECO:0000256" key="6">
    <source>
        <dbReference type="ARBA" id="ARBA00023049"/>
    </source>
</evidence>
<name>A0ABR9S2Z2_9BURK</name>
<feature type="region of interest" description="Disordered" evidence="7">
    <location>
        <begin position="1"/>
        <end position="74"/>
    </location>
</feature>
<keyword evidence="10" id="KW-1185">Reference proteome</keyword>
<dbReference type="PANTHER" id="PTHR21666:SF288">
    <property type="entry name" value="CELL DIVISION PROTEIN YTFB"/>
    <property type="match status" value="1"/>
</dbReference>
<evidence type="ECO:0000256" key="2">
    <source>
        <dbReference type="ARBA" id="ARBA00022670"/>
    </source>
</evidence>
<evidence type="ECO:0000313" key="10">
    <source>
        <dbReference type="Proteomes" id="UP000806285"/>
    </source>
</evidence>
<dbReference type="PANTHER" id="PTHR21666">
    <property type="entry name" value="PEPTIDASE-RELATED"/>
    <property type="match status" value="1"/>
</dbReference>
<proteinExistence type="predicted"/>
<dbReference type="EMBL" id="JADDIV010000003">
    <property type="protein sequence ID" value="MBE7367870.1"/>
    <property type="molecule type" value="Genomic_DNA"/>
</dbReference>
<accession>A0ABR9S2Z2</accession>
<reference evidence="9 10" key="1">
    <citation type="submission" date="2020-10" db="EMBL/GenBank/DDBJ databases">
        <title>Ramlibacter sp. HM2 16S ribosomal RNA gene Genome sequencing and assembly.</title>
        <authorList>
            <person name="Kang M."/>
        </authorList>
    </citation>
    <scope>NUCLEOTIDE SEQUENCE [LARGE SCALE GENOMIC DNA]</scope>
    <source>
        <strain evidence="9 10">HM2</strain>
    </source>
</reference>
<keyword evidence="5" id="KW-0862">Zinc</keyword>
<dbReference type="CDD" id="cd12797">
    <property type="entry name" value="M23_peptidase"/>
    <property type="match status" value="1"/>
</dbReference>
<evidence type="ECO:0000256" key="4">
    <source>
        <dbReference type="ARBA" id="ARBA00022801"/>
    </source>
</evidence>
<sequence>MAAAALAGCSDEPVRTTVTPPRVTLPENAPLHGSAPTAAPQTAAPATAAVPAAQDAPPVAAAPPTSVSGAGPAPLPQVKNVGDAEGARLLAQRALLVPVAGIAPASLSDHYELARGQRVHEAIDIMAPTGTPVVAVDDGRIEKLFNSRAGGLTIYQYDREAKLTYYYAHLDRYAPGVREGLEVKRGDVIGYVGSTGNANPAAPHLHFAVFRLPQPPKWWEGEAVNPYPALSRAAPAAPQVASR</sequence>
<evidence type="ECO:0000259" key="8">
    <source>
        <dbReference type="Pfam" id="PF01551"/>
    </source>
</evidence>
<comment type="cofactor">
    <cofactor evidence="1">
        <name>Zn(2+)</name>
        <dbReference type="ChEBI" id="CHEBI:29105"/>
    </cofactor>
</comment>